<keyword evidence="1" id="KW-0175">Coiled coil</keyword>
<feature type="coiled-coil region" evidence="1">
    <location>
        <begin position="77"/>
        <end position="111"/>
    </location>
</feature>
<evidence type="ECO:0000313" key="2">
    <source>
        <dbReference type="EMBL" id="QNG47967.1"/>
    </source>
</evidence>
<reference evidence="2 3" key="1">
    <citation type="submission" date="2020-07" db="EMBL/GenBank/DDBJ databases">
        <title>Whole genome sequence of Sphingobium yanoikuyae A3.</title>
        <authorList>
            <person name="Han S.-S."/>
        </authorList>
    </citation>
    <scope>NUCLEOTIDE SEQUENCE [LARGE SCALE GENOMIC DNA]</scope>
    <source>
        <strain evidence="2 3">A3</strain>
    </source>
</reference>
<protein>
    <submittedName>
        <fullName evidence="2">Uncharacterized protein</fullName>
    </submittedName>
</protein>
<proteinExistence type="predicted"/>
<accession>A0A9X7YET4</accession>
<name>A0A9X7YET4_SPHYA</name>
<dbReference type="AlphaFoldDB" id="A0A9X7YET4"/>
<dbReference type="EMBL" id="CP060122">
    <property type="protein sequence ID" value="QNG47967.1"/>
    <property type="molecule type" value="Genomic_DNA"/>
</dbReference>
<sequence length="237" mass="26949">MPQWATLIEDRLVGIEHFMSKLASSADLQGGDTADAVRWWRRRALSAEEELTKVKDVRQDAPNADWIRREAEAERTIQETAAQLVEVRAALADAEERARFLEQLLAVTNHDHLITLTKAEKGRAVARVAEERAQTQAVLLTERLRRGNHDAKRFAYQTEWLRAVHAIMHSALRARSPAIQRMSRESREHRLRAQLKEAGLFDAEAYLQLYPDVQAAGVDPLDHYVSHGMMEGRSPCV</sequence>
<evidence type="ECO:0000313" key="3">
    <source>
        <dbReference type="Proteomes" id="UP000515377"/>
    </source>
</evidence>
<gene>
    <name evidence="2" type="ORF">H3V42_10490</name>
</gene>
<dbReference type="Proteomes" id="UP000515377">
    <property type="component" value="Chromosome"/>
</dbReference>
<evidence type="ECO:0000256" key="1">
    <source>
        <dbReference type="SAM" id="Coils"/>
    </source>
</evidence>
<organism evidence="2 3">
    <name type="scientific">Sphingobium yanoikuyae</name>
    <name type="common">Sphingomonas yanoikuyae</name>
    <dbReference type="NCBI Taxonomy" id="13690"/>
    <lineage>
        <taxon>Bacteria</taxon>
        <taxon>Pseudomonadati</taxon>
        <taxon>Pseudomonadota</taxon>
        <taxon>Alphaproteobacteria</taxon>
        <taxon>Sphingomonadales</taxon>
        <taxon>Sphingomonadaceae</taxon>
        <taxon>Sphingobium</taxon>
    </lineage>
</organism>